<proteinExistence type="predicted"/>
<reference evidence="2 3" key="1">
    <citation type="submission" date="2014-04" db="EMBL/GenBank/DDBJ databases">
        <title>Evolutionary Origins and Diversification of the Mycorrhizal Mutualists.</title>
        <authorList>
            <consortium name="DOE Joint Genome Institute"/>
            <consortium name="Mycorrhizal Genomics Consortium"/>
            <person name="Kohler A."/>
            <person name="Kuo A."/>
            <person name="Nagy L.G."/>
            <person name="Floudas D."/>
            <person name="Copeland A."/>
            <person name="Barry K.W."/>
            <person name="Cichocki N."/>
            <person name="Veneault-Fourrey C."/>
            <person name="LaButti K."/>
            <person name="Lindquist E.A."/>
            <person name="Lipzen A."/>
            <person name="Lundell T."/>
            <person name="Morin E."/>
            <person name="Murat C."/>
            <person name="Riley R."/>
            <person name="Ohm R."/>
            <person name="Sun H."/>
            <person name="Tunlid A."/>
            <person name="Henrissat B."/>
            <person name="Grigoriev I.V."/>
            <person name="Hibbett D.S."/>
            <person name="Martin F."/>
        </authorList>
    </citation>
    <scope>NUCLEOTIDE SEQUENCE [LARGE SCALE GENOMIC DNA]</scope>
    <source>
        <strain evidence="2 3">Koide BX008</strain>
    </source>
</reference>
<evidence type="ECO:0000313" key="3">
    <source>
        <dbReference type="Proteomes" id="UP000054549"/>
    </source>
</evidence>
<dbReference type="InParanoid" id="A0A0C2X3H7"/>
<evidence type="ECO:0000256" key="1">
    <source>
        <dbReference type="SAM" id="MobiDB-lite"/>
    </source>
</evidence>
<sequence>MKFTKRTGSTSTTSARNTTTTATTHSDNTGRELSAAVPSSARPSLFFTDSSQPSPRLTKSLKWSTLLIIIHKTITLFVRHYCSPVELRKWHPAVDVPMNDDSSKSSDNTIPTSSTSSLPLYILRPQDFHNNRLLSPPHPHPSSPLLFSLASSDQNFELRKCCL</sequence>
<dbReference type="EMBL" id="KN818256">
    <property type="protein sequence ID" value="KIL63766.1"/>
    <property type="molecule type" value="Genomic_DNA"/>
</dbReference>
<organism evidence="2 3">
    <name type="scientific">Amanita muscaria (strain Koide BX008)</name>
    <dbReference type="NCBI Taxonomy" id="946122"/>
    <lineage>
        <taxon>Eukaryota</taxon>
        <taxon>Fungi</taxon>
        <taxon>Dikarya</taxon>
        <taxon>Basidiomycota</taxon>
        <taxon>Agaricomycotina</taxon>
        <taxon>Agaricomycetes</taxon>
        <taxon>Agaricomycetidae</taxon>
        <taxon>Agaricales</taxon>
        <taxon>Pluteineae</taxon>
        <taxon>Amanitaceae</taxon>
        <taxon>Amanita</taxon>
    </lineage>
</organism>
<gene>
    <name evidence="2" type="ORF">M378DRAFT_658133</name>
</gene>
<dbReference type="AlphaFoldDB" id="A0A0C2X3H7"/>
<evidence type="ECO:0000313" key="2">
    <source>
        <dbReference type="EMBL" id="KIL63766.1"/>
    </source>
</evidence>
<dbReference type="HOGENOM" id="CLU_1626600_0_0_1"/>
<name>A0A0C2X3H7_AMAMK</name>
<protein>
    <submittedName>
        <fullName evidence="2">Uncharacterized protein</fullName>
    </submittedName>
</protein>
<accession>A0A0C2X3H7</accession>
<feature type="compositionally biased region" description="Low complexity" evidence="1">
    <location>
        <begin position="1"/>
        <end position="27"/>
    </location>
</feature>
<dbReference type="Proteomes" id="UP000054549">
    <property type="component" value="Unassembled WGS sequence"/>
</dbReference>
<keyword evidence="3" id="KW-1185">Reference proteome</keyword>
<feature type="region of interest" description="Disordered" evidence="1">
    <location>
        <begin position="1"/>
        <end position="37"/>
    </location>
</feature>